<dbReference type="EMBL" id="BDIP01004544">
    <property type="protein sequence ID" value="GIQ88945.1"/>
    <property type="molecule type" value="Genomic_DNA"/>
</dbReference>
<proteinExistence type="predicted"/>
<feature type="compositionally biased region" description="Polar residues" evidence="1">
    <location>
        <begin position="260"/>
        <end position="281"/>
    </location>
</feature>
<comment type="caution">
    <text evidence="2">The sequence shown here is derived from an EMBL/GenBank/DDBJ whole genome shotgun (WGS) entry which is preliminary data.</text>
</comment>
<organism evidence="2 3">
    <name type="scientific">Kipferlia bialata</name>
    <dbReference type="NCBI Taxonomy" id="797122"/>
    <lineage>
        <taxon>Eukaryota</taxon>
        <taxon>Metamonada</taxon>
        <taxon>Carpediemonas-like organisms</taxon>
        <taxon>Kipferlia</taxon>
    </lineage>
</organism>
<feature type="compositionally biased region" description="Polar residues" evidence="1">
    <location>
        <begin position="176"/>
        <end position="186"/>
    </location>
</feature>
<feature type="region of interest" description="Disordered" evidence="1">
    <location>
        <begin position="164"/>
        <end position="186"/>
    </location>
</feature>
<accession>A0A9K3D7C1</accession>
<evidence type="ECO:0000313" key="2">
    <source>
        <dbReference type="EMBL" id="GIQ88945.1"/>
    </source>
</evidence>
<feature type="region of interest" description="Disordered" evidence="1">
    <location>
        <begin position="243"/>
        <end position="281"/>
    </location>
</feature>
<protein>
    <submittedName>
        <fullName evidence="2">Uncharacterized protein</fullName>
    </submittedName>
</protein>
<feature type="region of interest" description="Disordered" evidence="1">
    <location>
        <begin position="84"/>
        <end position="146"/>
    </location>
</feature>
<sequence length="281" mass="31204">ALGCMGSTGAMFSLHASPTHGGMRMDTNKIRSDFDRAGEVSISLDSDIERDRERECDSEEPGYRVCEARLDHRPEDLFKRMTKRRNSNLGLTPESVSTMLLDPVTEQREREEEGERQRERERERSRDLMESSAVHAVNRSHDSLLDTKHGPLPGSPLCDRHSPLALGRPRGLAGTRSKSPSLSVGTTRKALQVNTSIPYHERILMEQDLEEIEGERALPEKRDKTPVPFQRVKVPSVFRNTLASPVGPGLGLRSPEGRRSSLQAPVSPMSGSSRSMLASGL</sequence>
<name>A0A9K3D7C1_9EUKA</name>
<feature type="non-terminal residue" evidence="2">
    <location>
        <position position="1"/>
    </location>
</feature>
<feature type="compositionally biased region" description="Polar residues" evidence="1">
    <location>
        <begin position="87"/>
        <end position="98"/>
    </location>
</feature>
<keyword evidence="3" id="KW-1185">Reference proteome</keyword>
<feature type="compositionally biased region" description="Basic and acidic residues" evidence="1">
    <location>
        <begin position="105"/>
        <end position="129"/>
    </location>
</feature>
<evidence type="ECO:0000256" key="1">
    <source>
        <dbReference type="SAM" id="MobiDB-lite"/>
    </source>
</evidence>
<gene>
    <name evidence="2" type="ORF">KIPB_011302</name>
</gene>
<dbReference type="Proteomes" id="UP000265618">
    <property type="component" value="Unassembled WGS sequence"/>
</dbReference>
<evidence type="ECO:0000313" key="3">
    <source>
        <dbReference type="Proteomes" id="UP000265618"/>
    </source>
</evidence>
<dbReference type="AlphaFoldDB" id="A0A9K3D7C1"/>
<reference evidence="2 3" key="1">
    <citation type="journal article" date="2018" name="PLoS ONE">
        <title>The draft genome of Kipferlia bialata reveals reductive genome evolution in fornicate parasites.</title>
        <authorList>
            <person name="Tanifuji G."/>
            <person name="Takabayashi S."/>
            <person name="Kume K."/>
            <person name="Takagi M."/>
            <person name="Nakayama T."/>
            <person name="Kamikawa R."/>
            <person name="Inagaki Y."/>
            <person name="Hashimoto T."/>
        </authorList>
    </citation>
    <scope>NUCLEOTIDE SEQUENCE [LARGE SCALE GENOMIC DNA]</scope>
    <source>
        <strain evidence="2">NY0173</strain>
    </source>
</reference>